<keyword evidence="2" id="KW-1185">Reference proteome</keyword>
<sequence length="161" mass="17864">MAVPFRLNIPSPRPDILYLESVQEVANYISCWLERVADELSGLSCPPARSANSGEEFSGRIAFKDVRSFSDSYGRVVRETFLYLGSAVLGSSLAILVVDSLRKEILKCLMSVLPSGSIREEGELLMVEMEDGVLRLKPALDRYRSAIHVRAKYTPAFYAGV</sequence>
<name>A0A9X1N7W8_9GAMM</name>
<reference evidence="1" key="1">
    <citation type="submission" date="2021-08" db="EMBL/GenBank/DDBJ databases">
        <title>Isolation and characterization of neutrophilic mixotrophic iron-oxidizing bacteria from deep-sea hydrothermal vents.</title>
        <authorList>
            <person name="He Y."/>
        </authorList>
    </citation>
    <scope>NUCLEOTIDE SEQUENCE</scope>
    <source>
        <strain evidence="1">IOP_13</strain>
    </source>
</reference>
<organism evidence="1 2">
    <name type="scientific">Stutzerimonas kunmingensis</name>
    <dbReference type="NCBI Taxonomy" id="1211807"/>
    <lineage>
        <taxon>Bacteria</taxon>
        <taxon>Pseudomonadati</taxon>
        <taxon>Pseudomonadota</taxon>
        <taxon>Gammaproteobacteria</taxon>
        <taxon>Pseudomonadales</taxon>
        <taxon>Pseudomonadaceae</taxon>
        <taxon>Stutzerimonas</taxon>
    </lineage>
</organism>
<evidence type="ECO:0000313" key="1">
    <source>
        <dbReference type="EMBL" id="MCD1610638.1"/>
    </source>
</evidence>
<dbReference type="EMBL" id="JAINWF010000029">
    <property type="protein sequence ID" value="MCD1610638.1"/>
    <property type="molecule type" value="Genomic_DNA"/>
</dbReference>
<comment type="caution">
    <text evidence="1">The sequence shown here is derived from an EMBL/GenBank/DDBJ whole genome shotgun (WGS) entry which is preliminary data.</text>
</comment>
<accession>A0A9X1N7W8</accession>
<gene>
    <name evidence="1" type="ORF">K7H17_22615</name>
</gene>
<dbReference type="RefSeq" id="WP_146032448.1">
    <property type="nucleotide sequence ID" value="NZ_JAINWF010000029.1"/>
</dbReference>
<evidence type="ECO:0000313" key="2">
    <source>
        <dbReference type="Proteomes" id="UP001138989"/>
    </source>
</evidence>
<protein>
    <submittedName>
        <fullName evidence="1">Uncharacterized protein</fullName>
    </submittedName>
</protein>
<proteinExistence type="predicted"/>
<dbReference type="AlphaFoldDB" id="A0A9X1N7W8"/>
<dbReference type="Proteomes" id="UP001138989">
    <property type="component" value="Unassembled WGS sequence"/>
</dbReference>